<gene>
    <name evidence="2" type="ORF">GCM10009744_53840</name>
</gene>
<dbReference type="EMBL" id="BAAANE010000009">
    <property type="protein sequence ID" value="GAA1654707.1"/>
    <property type="molecule type" value="Genomic_DNA"/>
</dbReference>
<protein>
    <recommendedName>
        <fullName evidence="4">Peptidase MA superfamily protein</fullName>
    </recommendedName>
</protein>
<evidence type="ECO:0000313" key="3">
    <source>
        <dbReference type="Proteomes" id="UP001501319"/>
    </source>
</evidence>
<organism evidence="2 3">
    <name type="scientific">Kribbella alba</name>
    <dbReference type="NCBI Taxonomy" id="190197"/>
    <lineage>
        <taxon>Bacteria</taxon>
        <taxon>Bacillati</taxon>
        <taxon>Actinomycetota</taxon>
        <taxon>Actinomycetes</taxon>
        <taxon>Propionibacteriales</taxon>
        <taxon>Kribbellaceae</taxon>
        <taxon>Kribbella</taxon>
    </lineage>
</organism>
<sequence>MPMPVVPPRDPKATASSGPASKLQSADSNLGPAGSKAEPVRSKADQARSKAEPMRSKAEPMRSEAEPAAPKAEPVGPKAEPAGSMAELATEVRLSEQTTIMIPAQHAGGGRKKLLTVGEVGAWVSGHSSLVRKVALGLAIGVVTVAAYAGLQSVANAPADPGAPGNTTPGHSASTTPDEAADGVRRAVAGEAVLQRMADAINSDNRGNFMNTIDPQAAAFDQQARTVFANLAKLPLATFQLRYVSDDAGALEPDRKAALGGSESWLAQVEVSWQLTGFDAKPARETLPVTFVTRDSTTYAASFSERFVAGQRRPIWALGSIDVAKGAHSLVISLNSQANAEDYAAVTDRAVESVSKVWGRNWRQKAVIYLPSKQSEMEYVLGAQQGTYTQIAAVTMAELDTPQAGAPVRIVANPKLFEELGKQGRRIVLTHETTHVASTATASPVPLWLAEGFADYVAFTTVSVQDESAAKELFKAIRAGKVPKALPGPEAFAASSTELPQAYESGWLACRLISEREGQSKLVKFYRTVHASKSPTGLADAFRTVLGTTEQQFVADWQNYLKRLAGV</sequence>
<feature type="region of interest" description="Disordered" evidence="1">
    <location>
        <begin position="159"/>
        <end position="181"/>
    </location>
</feature>
<evidence type="ECO:0000313" key="2">
    <source>
        <dbReference type="EMBL" id="GAA1654707.1"/>
    </source>
</evidence>
<feature type="compositionally biased region" description="Low complexity" evidence="1">
    <location>
        <begin position="159"/>
        <end position="170"/>
    </location>
</feature>
<feature type="compositionally biased region" description="Low complexity" evidence="1">
    <location>
        <begin position="66"/>
        <end position="83"/>
    </location>
</feature>
<comment type="caution">
    <text evidence="2">The sequence shown here is derived from an EMBL/GenBank/DDBJ whole genome shotgun (WGS) entry which is preliminary data.</text>
</comment>
<dbReference type="Proteomes" id="UP001501319">
    <property type="component" value="Unassembled WGS sequence"/>
</dbReference>
<evidence type="ECO:0000256" key="1">
    <source>
        <dbReference type="SAM" id="MobiDB-lite"/>
    </source>
</evidence>
<keyword evidence="3" id="KW-1185">Reference proteome</keyword>
<reference evidence="2 3" key="1">
    <citation type="journal article" date="2019" name="Int. J. Syst. Evol. Microbiol.">
        <title>The Global Catalogue of Microorganisms (GCM) 10K type strain sequencing project: providing services to taxonomists for standard genome sequencing and annotation.</title>
        <authorList>
            <consortium name="The Broad Institute Genomics Platform"/>
            <consortium name="The Broad Institute Genome Sequencing Center for Infectious Disease"/>
            <person name="Wu L."/>
            <person name="Ma J."/>
        </authorList>
    </citation>
    <scope>NUCLEOTIDE SEQUENCE [LARGE SCALE GENOMIC DNA]</scope>
    <source>
        <strain evidence="2 3">JCM 14306</strain>
    </source>
</reference>
<proteinExistence type="predicted"/>
<feature type="compositionally biased region" description="Basic and acidic residues" evidence="1">
    <location>
        <begin position="38"/>
        <end position="65"/>
    </location>
</feature>
<feature type="compositionally biased region" description="Polar residues" evidence="1">
    <location>
        <begin position="14"/>
        <end position="28"/>
    </location>
</feature>
<feature type="region of interest" description="Disordered" evidence="1">
    <location>
        <begin position="1"/>
        <end position="85"/>
    </location>
</feature>
<accession>A0ABN2FPD2</accession>
<evidence type="ECO:0008006" key="4">
    <source>
        <dbReference type="Google" id="ProtNLM"/>
    </source>
</evidence>
<name>A0ABN2FPD2_9ACTN</name>